<dbReference type="Gene3D" id="3.30.2230.10">
    <property type="entry name" value="DUSP-like"/>
    <property type="match status" value="2"/>
</dbReference>
<dbReference type="SUPFAM" id="SSF143791">
    <property type="entry name" value="DUSP-like"/>
    <property type="match status" value="2"/>
</dbReference>
<dbReference type="InterPro" id="IPR038765">
    <property type="entry name" value="Papain-like_cys_pep_sf"/>
</dbReference>
<proteinExistence type="inferred from homology"/>
<keyword evidence="2" id="KW-0645">Protease</keyword>
<evidence type="ECO:0000259" key="4">
    <source>
        <dbReference type="PROSITE" id="PS50235"/>
    </source>
</evidence>
<dbReference type="OMA" id="LCSVICH"/>
<dbReference type="InterPro" id="IPR001394">
    <property type="entry name" value="Peptidase_C19_UCH"/>
</dbReference>
<dbReference type="PANTHER" id="PTHR21646">
    <property type="entry name" value="UBIQUITIN CARBOXYL-TERMINAL HYDROLASE"/>
    <property type="match status" value="1"/>
</dbReference>
<evidence type="ECO:0000259" key="5">
    <source>
        <dbReference type="PROSITE" id="PS51283"/>
    </source>
</evidence>
<evidence type="ECO:0000256" key="2">
    <source>
        <dbReference type="RuleBase" id="RU366025"/>
    </source>
</evidence>
<dbReference type="CDD" id="cd02674">
    <property type="entry name" value="Peptidase_C19R"/>
    <property type="match status" value="1"/>
</dbReference>
<evidence type="ECO:0000313" key="7">
    <source>
        <dbReference type="WormBase" id="Bm7027"/>
    </source>
</evidence>
<dbReference type="SMART" id="SM00695">
    <property type="entry name" value="DUSP"/>
    <property type="match status" value="2"/>
</dbReference>
<dbReference type="GO" id="GO:0004843">
    <property type="term" value="F:cysteine-type deubiquitinase activity"/>
    <property type="evidence" value="ECO:0007669"/>
    <property type="project" value="UniProtKB-UniRule"/>
</dbReference>
<dbReference type="AlphaFoldDB" id="A0A0I9N4C7"/>
<dbReference type="Pfam" id="PF06337">
    <property type="entry name" value="DUSP"/>
    <property type="match status" value="2"/>
</dbReference>
<keyword evidence="2" id="KW-0378">Hydrolase</keyword>
<dbReference type="PROSITE" id="PS51283">
    <property type="entry name" value="DUSP"/>
    <property type="match status" value="2"/>
</dbReference>
<organism evidence="6">
    <name type="scientific">Brugia malayi</name>
    <name type="common">Filarial nematode worm</name>
    <dbReference type="NCBI Taxonomy" id="6279"/>
    <lineage>
        <taxon>Eukaryota</taxon>
        <taxon>Metazoa</taxon>
        <taxon>Ecdysozoa</taxon>
        <taxon>Nematoda</taxon>
        <taxon>Chromadorea</taxon>
        <taxon>Rhabditida</taxon>
        <taxon>Spirurina</taxon>
        <taxon>Spiruromorpha</taxon>
        <taxon>Filarioidea</taxon>
        <taxon>Onchocercidae</taxon>
        <taxon>Brugia</taxon>
    </lineage>
</organism>
<dbReference type="WormBase" id="Bm7027">
    <property type="protein sequence ID" value="BM43345"/>
    <property type="gene ID" value="WBGene00227288"/>
</dbReference>
<name>A0A0I9N4C7_BRUMA</name>
<gene>
    <name evidence="6" type="primary">Bma-usp-33</name>
    <name evidence="7" type="ORF">Bm7027</name>
    <name evidence="6" type="ORF">BM_Bm7027</name>
</gene>
<comment type="similarity">
    <text evidence="2">Belongs to the peptidase C19 family.</text>
</comment>
<dbReference type="InterPro" id="IPR006615">
    <property type="entry name" value="Pept_C19_DUSP"/>
</dbReference>
<feature type="compositionally biased region" description="Polar residues" evidence="3">
    <location>
        <begin position="333"/>
        <end position="361"/>
    </location>
</feature>
<comment type="catalytic activity">
    <reaction evidence="1 2">
        <text>Thiol-dependent hydrolysis of ester, thioester, amide, peptide and isopeptide bonds formed by the C-terminal Gly of ubiquitin (a 76-residue protein attached to proteins as an intracellular targeting signal).</text>
        <dbReference type="EC" id="3.4.19.12"/>
    </reaction>
</comment>
<dbReference type="PROSITE" id="PS00972">
    <property type="entry name" value="USP_1"/>
    <property type="match status" value="1"/>
</dbReference>
<feature type="domain" description="DUSP" evidence="5">
    <location>
        <begin position="738"/>
        <end position="839"/>
    </location>
</feature>
<dbReference type="InterPro" id="IPR035927">
    <property type="entry name" value="DUSP-like_sf"/>
</dbReference>
<dbReference type="Pfam" id="PF00443">
    <property type="entry name" value="UCH"/>
    <property type="match status" value="1"/>
</dbReference>
<dbReference type="SUPFAM" id="SSF54001">
    <property type="entry name" value="Cysteine proteinases"/>
    <property type="match status" value="1"/>
</dbReference>
<sequence>MTQLTLKPKFVCCKQKELKNVMVKKRLNKSAKKYETRKRVQSIPRVTPSSLESDGADVPNYVISKSQQNMDSRIENEAEDILIGISNERIISEMPFITSQSSSKKRTHIRFRPMNAATGRGFNSHNDVWQPSVVDIGMSESQIYPRGLTGLTNLGNTCYMNAAIQALSNCPPFSDFFRSLDSIASFASKVLDNNAEPPISSSFRCLLQALWSEERNRCINPQLFLAQIRNQYPQFRGPAQQDAQEFIRCLLDILHRELRQPVFAWEYRNITRSCNIQTEEESISGFIGSRYVPSRSSSSASDDDERYETADSGWSSDGEVPTASKAANKHSEPITNNRLTHTSDHSVNQQESAVTGPRSRQSKSPIYYRSLVTEVFDGRLSSVVKCLTCHHLSETCETFQDLSLSIPTREQLDHIASYSMNLNSENRKADRNEQEEVDNNENVSWQWPWWLGGSLFRSIYHYLFGDLVSLNDALAAFFLPDDLCGENMYSCEKCSKLRNGVKICKIIDPPEILCIHLKRFRHDLSDSVKVRSKVTFPVHDLDLTPFIANFEKSKEPVLYDLVAFITHYGANAESGHYIAYCKNEVDDNWYEFDDNVVTRLEIGDILSKEAYVLFYQRQSSQSMDDIRIHVRQMLEENDKIKVSLHRYISREWLHRFSTFSNPGPITNYDFLCQHSQILPRRAASLTDYYATISSSLWDFLYEKFGGGPSSSELHYCLTCQNEFQVMKRKREIELRAFLTLEGQLKRLKNNIPALTYGYYMPPNVIAKAWIDKWKAFVEENEFEPPGSIDNNIILVRSSNTCDAKLHLRPSQYVELPREAWLFLQSIYGGGPELLCIPEDHPSLESLQKLIAKVNEKIVETLESLKRRNADGIPLSSHS</sequence>
<dbReference type="InterPro" id="IPR050185">
    <property type="entry name" value="Ub_carboxyl-term_hydrolase"/>
</dbReference>
<feature type="region of interest" description="Disordered" evidence="3">
    <location>
        <begin position="291"/>
        <end position="361"/>
    </location>
</feature>
<dbReference type="InterPro" id="IPR018200">
    <property type="entry name" value="USP_CS"/>
</dbReference>
<evidence type="ECO:0000256" key="1">
    <source>
        <dbReference type="ARBA" id="ARBA00000707"/>
    </source>
</evidence>
<dbReference type="EMBL" id="LN856677">
    <property type="protein sequence ID" value="CTP80830.1"/>
    <property type="molecule type" value="Genomic_DNA"/>
</dbReference>
<dbReference type="PROSITE" id="PS00973">
    <property type="entry name" value="USP_2"/>
    <property type="match status" value="1"/>
</dbReference>
<accession>A0A0I9N4C7</accession>
<dbReference type="PANTHER" id="PTHR21646:SF86">
    <property type="entry name" value="UBIQUITIN CARBOXYL-TERMINAL HYDROLASE"/>
    <property type="match status" value="1"/>
</dbReference>
<keyword evidence="2" id="KW-0833">Ubl conjugation pathway</keyword>
<evidence type="ECO:0000256" key="3">
    <source>
        <dbReference type="SAM" id="MobiDB-lite"/>
    </source>
</evidence>
<dbReference type="GO" id="GO:0006508">
    <property type="term" value="P:proteolysis"/>
    <property type="evidence" value="ECO:0007669"/>
    <property type="project" value="UniProtKB-KW"/>
</dbReference>
<feature type="domain" description="USP" evidence="4">
    <location>
        <begin position="149"/>
        <end position="618"/>
    </location>
</feature>
<dbReference type="InterPro" id="IPR028889">
    <property type="entry name" value="USP"/>
</dbReference>
<reference evidence="6" key="2">
    <citation type="submission" date="2012-12" db="EMBL/GenBank/DDBJ databases">
        <authorList>
            <person name="Gao Y.W."/>
            <person name="Fan S.T."/>
            <person name="Sun H.T."/>
            <person name="Wang Z."/>
            <person name="Gao X.L."/>
            <person name="Li Y.G."/>
            <person name="Wang T.C."/>
            <person name="Zhang K."/>
            <person name="Xu W.W."/>
            <person name="Yu Z.J."/>
            <person name="Xia X.Z."/>
        </authorList>
    </citation>
    <scope>NUCLEOTIDE SEQUENCE</scope>
    <source>
        <strain evidence="6">FR3</strain>
    </source>
</reference>
<feature type="domain" description="DUSP" evidence="5">
    <location>
        <begin position="621"/>
        <end position="716"/>
    </location>
</feature>
<keyword evidence="2" id="KW-0788">Thiol protease</keyword>
<dbReference type="Gene3D" id="3.90.70.10">
    <property type="entry name" value="Cysteine proteinases"/>
    <property type="match status" value="1"/>
</dbReference>
<reference evidence="6" key="1">
    <citation type="journal article" date="2007" name="Science">
        <title>Draft genome of the filarial nematode parasite Brugia malayi.</title>
        <authorList>
            <person name="Ghedin E."/>
            <person name="Wang S."/>
            <person name="Spiro D."/>
            <person name="Caler E."/>
            <person name="Zhao Q."/>
            <person name="Crabtree J."/>
            <person name="Allen J.E."/>
            <person name="Delcher A.L."/>
            <person name="Guiliano D.B."/>
            <person name="Miranda-Saavedra D."/>
            <person name="Angiuoli S.V."/>
            <person name="Creasy T."/>
            <person name="Amedeo P."/>
            <person name="Haas B."/>
            <person name="El-Sayed N.M."/>
            <person name="Wortman J.R."/>
            <person name="Feldblyum T."/>
            <person name="Tallon L."/>
            <person name="Schatz M."/>
            <person name="Shumway M."/>
            <person name="Koo H."/>
            <person name="Salzberg S.L."/>
            <person name="Schobel S."/>
            <person name="Pertea M."/>
            <person name="Pop M."/>
            <person name="White O."/>
            <person name="Barton G.J."/>
            <person name="Carlow C.K."/>
            <person name="Crawford M.J."/>
            <person name="Daub J."/>
            <person name="Dimmic M.W."/>
            <person name="Estes C.F."/>
            <person name="Foster J.M."/>
            <person name="Ganatra M."/>
            <person name="Gregory W.F."/>
            <person name="Johnson N.M."/>
            <person name="Jin J."/>
            <person name="Komuniecki R."/>
            <person name="Korf I."/>
            <person name="Kumar S."/>
            <person name="Laney S."/>
            <person name="Li B.W."/>
            <person name="Li W."/>
            <person name="Lindblom T.H."/>
            <person name="Lustigman S."/>
            <person name="Ma D."/>
            <person name="Maina C.V."/>
            <person name="Martin D.M."/>
            <person name="McCarter J.P."/>
            <person name="McReynolds L."/>
            <person name="Mitreva M."/>
            <person name="Nutman T.B."/>
            <person name="Parkinson J."/>
            <person name="Peregrin-Alvarez J.M."/>
            <person name="Poole C."/>
            <person name="Ren Q."/>
            <person name="Saunders L."/>
            <person name="Sluder A.E."/>
            <person name="Smith K."/>
            <person name="Stanke M."/>
            <person name="Unnasch T.R."/>
            <person name="Ware J."/>
            <person name="Wei A.D."/>
            <person name="Weil G."/>
            <person name="Williams D.J."/>
            <person name="Zhang Y."/>
            <person name="Williams S.A."/>
            <person name="Fraser-Liggett C."/>
            <person name="Slatko B."/>
            <person name="Blaxter M.L."/>
            <person name="Scott A.L."/>
        </authorList>
    </citation>
    <scope>NUCLEOTIDE SEQUENCE</scope>
    <source>
        <strain evidence="6">FR3</strain>
    </source>
</reference>
<dbReference type="GO" id="GO:0016579">
    <property type="term" value="P:protein deubiquitination"/>
    <property type="evidence" value="ECO:0007669"/>
    <property type="project" value="InterPro"/>
</dbReference>
<dbReference type="PROSITE" id="PS50235">
    <property type="entry name" value="USP_3"/>
    <property type="match status" value="1"/>
</dbReference>
<protein>
    <recommendedName>
        <fullName evidence="2">Ubiquitin carboxyl-terminal hydrolase</fullName>
        <ecNumber evidence="2">3.4.19.12</ecNumber>
    </recommendedName>
</protein>
<evidence type="ECO:0000313" key="6">
    <source>
        <dbReference type="EMBL" id="CTP80830.1"/>
    </source>
</evidence>
<dbReference type="EC" id="3.4.19.12" evidence="2"/>